<name>A0ACC0WJI3_9STRA</name>
<evidence type="ECO:0000313" key="1">
    <source>
        <dbReference type="EMBL" id="KAI9918078.1"/>
    </source>
</evidence>
<sequence length="83" mass="9803">MWIPFPLHQVLGLTPVMASCHQAFHMIMWSTLRIEHWRRGVALLRRDFHERCDRHSLRIQDDQDELSNAGGANERIEERLASL</sequence>
<organism evidence="1 2">
    <name type="scientific">Peronosclerospora sorghi</name>
    <dbReference type="NCBI Taxonomy" id="230839"/>
    <lineage>
        <taxon>Eukaryota</taxon>
        <taxon>Sar</taxon>
        <taxon>Stramenopiles</taxon>
        <taxon>Oomycota</taxon>
        <taxon>Peronosporomycetes</taxon>
        <taxon>Peronosporales</taxon>
        <taxon>Peronosporaceae</taxon>
        <taxon>Peronosclerospora</taxon>
    </lineage>
</organism>
<accession>A0ACC0WJI3</accession>
<reference evidence="1 2" key="1">
    <citation type="journal article" date="2022" name="bioRxiv">
        <title>The genome of the oomycete Peronosclerospora sorghi, a cosmopolitan pathogen of maize and sorghum, is inflated with dispersed pseudogenes.</title>
        <authorList>
            <person name="Fletcher K."/>
            <person name="Martin F."/>
            <person name="Isakeit T."/>
            <person name="Cavanaugh K."/>
            <person name="Magill C."/>
            <person name="Michelmore R."/>
        </authorList>
    </citation>
    <scope>NUCLEOTIDE SEQUENCE [LARGE SCALE GENOMIC DNA]</scope>
    <source>
        <strain evidence="1">P6</strain>
    </source>
</reference>
<gene>
    <name evidence="1" type="ORF">PsorP6_012439</name>
</gene>
<protein>
    <submittedName>
        <fullName evidence="1">Uncharacterized protein</fullName>
    </submittedName>
</protein>
<evidence type="ECO:0000313" key="2">
    <source>
        <dbReference type="Proteomes" id="UP001163321"/>
    </source>
</evidence>
<dbReference type="EMBL" id="CM047592">
    <property type="protein sequence ID" value="KAI9918078.1"/>
    <property type="molecule type" value="Genomic_DNA"/>
</dbReference>
<keyword evidence="2" id="KW-1185">Reference proteome</keyword>
<proteinExistence type="predicted"/>
<dbReference type="Proteomes" id="UP001163321">
    <property type="component" value="Chromosome 13"/>
</dbReference>
<comment type="caution">
    <text evidence="1">The sequence shown here is derived from an EMBL/GenBank/DDBJ whole genome shotgun (WGS) entry which is preliminary data.</text>
</comment>